<keyword evidence="13" id="KW-1208">Phospholipid metabolism</keyword>
<dbReference type="InterPro" id="IPR049941">
    <property type="entry name" value="LPLAT_7/PORCN-like"/>
</dbReference>
<dbReference type="AlphaFoldDB" id="A0AAV1K0Z3"/>
<reference evidence="20 21" key="1">
    <citation type="submission" date="2023-11" db="EMBL/GenBank/DDBJ databases">
        <authorList>
            <person name="Okamura Y."/>
        </authorList>
    </citation>
    <scope>NUCLEOTIDE SEQUENCE [LARGE SCALE GENOMIC DNA]</scope>
</reference>
<keyword evidence="10" id="KW-0443">Lipid metabolism</keyword>
<comment type="subcellular location">
    <subcellularLocation>
        <location evidence="2">Endoplasmic reticulum</location>
    </subcellularLocation>
    <subcellularLocation>
        <location evidence="1">Membrane</location>
        <topology evidence="1">Multi-pass membrane protein</topology>
    </subcellularLocation>
</comment>
<feature type="transmembrane region" description="Helical" evidence="19">
    <location>
        <begin position="322"/>
        <end position="342"/>
    </location>
</feature>
<keyword evidence="11 19" id="KW-0472">Membrane</keyword>
<evidence type="ECO:0000313" key="21">
    <source>
        <dbReference type="Proteomes" id="UP001497472"/>
    </source>
</evidence>
<organism evidence="20 21">
    <name type="scientific">Leptosia nina</name>
    <dbReference type="NCBI Taxonomy" id="320188"/>
    <lineage>
        <taxon>Eukaryota</taxon>
        <taxon>Metazoa</taxon>
        <taxon>Ecdysozoa</taxon>
        <taxon>Arthropoda</taxon>
        <taxon>Hexapoda</taxon>
        <taxon>Insecta</taxon>
        <taxon>Pterygota</taxon>
        <taxon>Neoptera</taxon>
        <taxon>Endopterygota</taxon>
        <taxon>Lepidoptera</taxon>
        <taxon>Glossata</taxon>
        <taxon>Ditrysia</taxon>
        <taxon>Papilionoidea</taxon>
        <taxon>Pieridae</taxon>
        <taxon>Pierinae</taxon>
        <taxon>Leptosia</taxon>
    </lineage>
</organism>
<dbReference type="Pfam" id="PF03062">
    <property type="entry name" value="MBOAT"/>
    <property type="match status" value="1"/>
</dbReference>
<comment type="caution">
    <text evidence="20">The sequence shown here is derived from an EMBL/GenBank/DDBJ whole genome shotgun (WGS) entry which is preliminary data.</text>
</comment>
<evidence type="ECO:0000256" key="8">
    <source>
        <dbReference type="ARBA" id="ARBA00022824"/>
    </source>
</evidence>
<feature type="transmembrane region" description="Helical" evidence="19">
    <location>
        <begin position="109"/>
        <end position="128"/>
    </location>
</feature>
<dbReference type="GO" id="GO:0005783">
    <property type="term" value="C:endoplasmic reticulum"/>
    <property type="evidence" value="ECO:0007669"/>
    <property type="project" value="UniProtKB-SubCell"/>
</dbReference>
<feature type="transmembrane region" description="Helical" evidence="19">
    <location>
        <begin position="288"/>
        <end position="310"/>
    </location>
</feature>
<dbReference type="EC" id="2.3.1.23" evidence="16"/>
<dbReference type="EC" id="2.3.1.n6" evidence="17"/>
<dbReference type="GO" id="GO:0047184">
    <property type="term" value="F:1-acylglycerophosphocholine O-acyltransferase activity"/>
    <property type="evidence" value="ECO:0007669"/>
    <property type="project" value="UniProtKB-EC"/>
</dbReference>
<evidence type="ECO:0000256" key="15">
    <source>
        <dbReference type="ARBA" id="ARBA00025707"/>
    </source>
</evidence>
<comment type="similarity">
    <text evidence="4">Belongs to the membrane-bound acyltransferase family.</text>
</comment>
<comment type="pathway">
    <text evidence="15">Phospholipid metabolism.</text>
</comment>
<evidence type="ECO:0000256" key="2">
    <source>
        <dbReference type="ARBA" id="ARBA00004240"/>
    </source>
</evidence>
<dbReference type="EMBL" id="CAVLEF010000279">
    <property type="protein sequence ID" value="CAK1554805.1"/>
    <property type="molecule type" value="Genomic_DNA"/>
</dbReference>
<keyword evidence="6" id="KW-0808">Transferase</keyword>
<evidence type="ECO:0000256" key="14">
    <source>
        <dbReference type="ARBA" id="ARBA00023315"/>
    </source>
</evidence>
<keyword evidence="21" id="KW-1185">Reference proteome</keyword>
<evidence type="ECO:0000256" key="12">
    <source>
        <dbReference type="ARBA" id="ARBA00023209"/>
    </source>
</evidence>
<dbReference type="GO" id="GO:0016020">
    <property type="term" value="C:membrane"/>
    <property type="evidence" value="ECO:0007669"/>
    <property type="project" value="UniProtKB-SubCell"/>
</dbReference>
<evidence type="ECO:0000256" key="16">
    <source>
        <dbReference type="ARBA" id="ARBA00026120"/>
    </source>
</evidence>
<keyword evidence="7 19" id="KW-0812">Transmembrane</keyword>
<dbReference type="Proteomes" id="UP001497472">
    <property type="component" value="Unassembled WGS sequence"/>
</dbReference>
<evidence type="ECO:0000313" key="20">
    <source>
        <dbReference type="EMBL" id="CAK1554805.1"/>
    </source>
</evidence>
<keyword evidence="14" id="KW-0012">Acyltransferase</keyword>
<keyword evidence="9 19" id="KW-1133">Transmembrane helix</keyword>
<keyword evidence="12" id="KW-0594">Phospholipid biosynthesis</keyword>
<feature type="transmembrane region" description="Helical" evidence="19">
    <location>
        <begin position="59"/>
        <end position="77"/>
    </location>
</feature>
<feature type="transmembrane region" description="Helical" evidence="19">
    <location>
        <begin position="238"/>
        <end position="267"/>
    </location>
</feature>
<evidence type="ECO:0000256" key="7">
    <source>
        <dbReference type="ARBA" id="ARBA00022692"/>
    </source>
</evidence>
<accession>A0AAV1K0Z3</accession>
<evidence type="ECO:0000256" key="17">
    <source>
        <dbReference type="ARBA" id="ARBA00038923"/>
    </source>
</evidence>
<keyword evidence="5" id="KW-0444">Lipid biosynthesis</keyword>
<evidence type="ECO:0000256" key="19">
    <source>
        <dbReference type="SAM" id="Phobius"/>
    </source>
</evidence>
<evidence type="ECO:0000256" key="10">
    <source>
        <dbReference type="ARBA" id="ARBA00023098"/>
    </source>
</evidence>
<dbReference type="GO" id="GO:0006656">
    <property type="term" value="P:phosphatidylcholine biosynthetic process"/>
    <property type="evidence" value="ECO:0007669"/>
    <property type="project" value="TreeGrafter"/>
</dbReference>
<name>A0AAV1K0Z3_9NEOP</name>
<protein>
    <recommendedName>
        <fullName evidence="18">Lysophospholipid acyltransferase 5</fullName>
        <ecNumber evidence="16">2.3.1.23</ecNumber>
        <ecNumber evidence="17">2.3.1.n6</ecNumber>
    </recommendedName>
</protein>
<evidence type="ECO:0000256" key="6">
    <source>
        <dbReference type="ARBA" id="ARBA00022679"/>
    </source>
</evidence>
<evidence type="ECO:0000256" key="11">
    <source>
        <dbReference type="ARBA" id="ARBA00023136"/>
    </source>
</evidence>
<dbReference type="PANTHER" id="PTHR13906:SF14">
    <property type="entry name" value="LYSOPHOSPHOLIPID ACYLTRANSFERASE 5"/>
    <property type="match status" value="1"/>
</dbReference>
<dbReference type="GO" id="GO:0030258">
    <property type="term" value="P:lipid modification"/>
    <property type="evidence" value="ECO:0007669"/>
    <property type="project" value="TreeGrafter"/>
</dbReference>
<evidence type="ECO:0000256" key="3">
    <source>
        <dbReference type="ARBA" id="ARBA00005074"/>
    </source>
</evidence>
<evidence type="ECO:0000256" key="9">
    <source>
        <dbReference type="ARBA" id="ARBA00022989"/>
    </source>
</evidence>
<evidence type="ECO:0000256" key="18">
    <source>
        <dbReference type="ARBA" id="ARBA00039721"/>
    </source>
</evidence>
<gene>
    <name evidence="20" type="ORF">LNINA_LOCUS13668</name>
</gene>
<proteinExistence type="inferred from homology"/>
<evidence type="ECO:0000256" key="5">
    <source>
        <dbReference type="ARBA" id="ARBA00022516"/>
    </source>
</evidence>
<sequence>MTESEDYDITWTMPHCVLTLKLIALSFDMWDGAKMKKGKQLSATNQQTALLNTPNILELFGFVYFPACFLVGPIFSFKRYKSFVSDEFPIENESMSLENHAMKRLLQGLGYLTAFQIGVTVFNVKYMISDEFWETSIFYRHFYCGLWAHFALYKYISCWLLTEAACIRFGLSYNGTEKTENGTVSKWDGCNNIKLLRFESATKFQHYIESFNCNTNFFAAEYIYKRLKFLGNRHLSQFFTLFFLALWHGLRSGYYMTFFNEFIIIYMERELESLISKTQLYEKMWNSYLKGVLYVLLKMYTIVFMGWSLAPFDLKIFWKWWRVYYSLYFSGLLLFVPWAFVYKPLIIMAIKKYCKNKDKDSIKAE</sequence>
<evidence type="ECO:0000256" key="4">
    <source>
        <dbReference type="ARBA" id="ARBA00010323"/>
    </source>
</evidence>
<evidence type="ECO:0000256" key="1">
    <source>
        <dbReference type="ARBA" id="ARBA00004141"/>
    </source>
</evidence>
<dbReference type="PANTHER" id="PTHR13906">
    <property type="entry name" value="PORCUPINE"/>
    <property type="match status" value="1"/>
</dbReference>
<dbReference type="InterPro" id="IPR004299">
    <property type="entry name" value="MBOAT_fam"/>
</dbReference>
<comment type="pathway">
    <text evidence="3">Lipid metabolism; phospholipid metabolism.</text>
</comment>
<dbReference type="GO" id="GO:0071617">
    <property type="term" value="F:lysophospholipid acyltransferase activity"/>
    <property type="evidence" value="ECO:0007669"/>
    <property type="project" value="TreeGrafter"/>
</dbReference>
<evidence type="ECO:0000256" key="13">
    <source>
        <dbReference type="ARBA" id="ARBA00023264"/>
    </source>
</evidence>
<keyword evidence="8" id="KW-0256">Endoplasmic reticulum</keyword>